<organism evidence="1 2">
    <name type="scientific">Erwinia phage vB_EamM_Y3</name>
    <dbReference type="NCBI Taxonomy" id="1983553"/>
    <lineage>
        <taxon>Viruses</taxon>
        <taxon>Duplodnaviria</taxon>
        <taxon>Heunggongvirae</taxon>
        <taxon>Uroviricota</taxon>
        <taxon>Caudoviricetes</taxon>
        <taxon>Sasquatchvirus</taxon>
        <taxon>Sasquatchvirus Y3</taxon>
    </lineage>
</organism>
<dbReference type="EMBL" id="KY984068">
    <property type="protein sequence ID" value="ARW58705.1"/>
    <property type="molecule type" value="Genomic_DNA"/>
</dbReference>
<keyword evidence="2" id="KW-1185">Reference proteome</keyword>
<proteinExistence type="predicted"/>
<protein>
    <submittedName>
        <fullName evidence="1">Uncharacterized protein</fullName>
    </submittedName>
</protein>
<name>A0A2H4IAX4_9CAUD</name>
<gene>
    <name evidence="1" type="ORF">Y3_065</name>
</gene>
<evidence type="ECO:0000313" key="1">
    <source>
        <dbReference type="EMBL" id="ARW58705.1"/>
    </source>
</evidence>
<reference evidence="1 2" key="1">
    <citation type="submission" date="2017-04" db="EMBL/GenBank/DDBJ databases">
        <authorList>
            <person name="Afonso C.L."/>
            <person name="Miller P.J."/>
            <person name="Scott M.A."/>
            <person name="Spackman E."/>
            <person name="Goraichik I."/>
            <person name="Dimitrov K.M."/>
            <person name="Suarez D.L."/>
            <person name="Swayne D.E."/>
        </authorList>
    </citation>
    <scope>NUCLEOTIDE SEQUENCE [LARGE SCALE GENOMIC DNA]</scope>
</reference>
<evidence type="ECO:0000313" key="2">
    <source>
        <dbReference type="Proteomes" id="UP000240568"/>
    </source>
</evidence>
<accession>A0A2H4IAX4</accession>
<dbReference type="Proteomes" id="UP000240568">
    <property type="component" value="Segment"/>
</dbReference>
<sequence length="170" mass="19500">MSYTMIVQHNIKLKADTPKIVLQRLREWHNCPWAHDQLERAYSIDVYRALGAGCGGQYGNLKAESVFNTGSGVVSHVRTTALFSRGRKGADALLPFFECLAEYVQNTDEVIAVIRGEDMLYDQNEGVTNMFEEVPKRYGYYEVRIVYGHAKIEYVVNDIYEVLPWVTYAY</sequence>